<keyword evidence="1" id="KW-0175">Coiled coil</keyword>
<name>A0A1B6C2D6_9HEMI</name>
<gene>
    <name evidence="2" type="ORF">g.12771</name>
</gene>
<evidence type="ECO:0000313" key="2">
    <source>
        <dbReference type="EMBL" id="JAS07365.1"/>
    </source>
</evidence>
<proteinExistence type="predicted"/>
<feature type="coiled-coil region" evidence="1">
    <location>
        <begin position="55"/>
        <end position="118"/>
    </location>
</feature>
<dbReference type="EMBL" id="GEDC01029933">
    <property type="protein sequence ID" value="JAS07365.1"/>
    <property type="molecule type" value="Transcribed_RNA"/>
</dbReference>
<accession>A0A1B6C2D6</accession>
<dbReference type="AlphaFoldDB" id="A0A1B6C2D6"/>
<sequence length="122" mass="14546">MSNQSEQIKNNRLDSPYHERCVPPFCDSARPDRFIIAKLQREELEDKYIIVCDENLKLKRLMKDLRKQIIRLNTKLQRQDCIDKREGKIIPHCDEECVNSLQQQNRMLTAKVNVLTQQLKNH</sequence>
<protein>
    <submittedName>
        <fullName evidence="2">Uncharacterized protein</fullName>
    </submittedName>
</protein>
<organism evidence="2">
    <name type="scientific">Clastoptera arizonana</name>
    <name type="common">Arizona spittle bug</name>
    <dbReference type="NCBI Taxonomy" id="38151"/>
    <lineage>
        <taxon>Eukaryota</taxon>
        <taxon>Metazoa</taxon>
        <taxon>Ecdysozoa</taxon>
        <taxon>Arthropoda</taxon>
        <taxon>Hexapoda</taxon>
        <taxon>Insecta</taxon>
        <taxon>Pterygota</taxon>
        <taxon>Neoptera</taxon>
        <taxon>Paraneoptera</taxon>
        <taxon>Hemiptera</taxon>
        <taxon>Auchenorrhyncha</taxon>
        <taxon>Cercopoidea</taxon>
        <taxon>Clastopteridae</taxon>
        <taxon>Clastoptera</taxon>
    </lineage>
</organism>
<reference evidence="2" key="1">
    <citation type="submission" date="2015-12" db="EMBL/GenBank/DDBJ databases">
        <title>De novo transcriptome assembly of four potential Pierce s Disease insect vectors from Arizona vineyards.</title>
        <authorList>
            <person name="Tassone E.E."/>
        </authorList>
    </citation>
    <scope>NUCLEOTIDE SEQUENCE</scope>
</reference>
<evidence type="ECO:0000256" key="1">
    <source>
        <dbReference type="SAM" id="Coils"/>
    </source>
</evidence>
<feature type="non-terminal residue" evidence="2">
    <location>
        <position position="122"/>
    </location>
</feature>